<proteinExistence type="predicted"/>
<dbReference type="AlphaFoldDB" id="A0A371FCI1"/>
<evidence type="ECO:0000313" key="1">
    <source>
        <dbReference type="EMBL" id="RDX76012.1"/>
    </source>
</evidence>
<comment type="caution">
    <text evidence="1">The sequence shown here is derived from an EMBL/GenBank/DDBJ whole genome shotgun (WGS) entry which is preliminary data.</text>
</comment>
<dbReference type="EMBL" id="QJKJ01009653">
    <property type="protein sequence ID" value="RDX76012.1"/>
    <property type="molecule type" value="Genomic_DNA"/>
</dbReference>
<organism evidence="1 2">
    <name type="scientific">Mucuna pruriens</name>
    <name type="common">Velvet bean</name>
    <name type="synonym">Dolichos pruriens</name>
    <dbReference type="NCBI Taxonomy" id="157652"/>
    <lineage>
        <taxon>Eukaryota</taxon>
        <taxon>Viridiplantae</taxon>
        <taxon>Streptophyta</taxon>
        <taxon>Embryophyta</taxon>
        <taxon>Tracheophyta</taxon>
        <taxon>Spermatophyta</taxon>
        <taxon>Magnoliopsida</taxon>
        <taxon>eudicotyledons</taxon>
        <taxon>Gunneridae</taxon>
        <taxon>Pentapetalae</taxon>
        <taxon>rosids</taxon>
        <taxon>fabids</taxon>
        <taxon>Fabales</taxon>
        <taxon>Fabaceae</taxon>
        <taxon>Papilionoideae</taxon>
        <taxon>50 kb inversion clade</taxon>
        <taxon>NPAAA clade</taxon>
        <taxon>indigoferoid/millettioid clade</taxon>
        <taxon>Phaseoleae</taxon>
        <taxon>Mucuna</taxon>
    </lineage>
</organism>
<sequence length="66" mass="7936">MVKLHERARTFMERQDKRYAERANRGKEGRLFVEGDLVWVHLRKERINDNAYDKSNTFNISNLSPQ</sequence>
<dbReference type="OrthoDB" id="1935586at2759"/>
<evidence type="ECO:0000313" key="2">
    <source>
        <dbReference type="Proteomes" id="UP000257109"/>
    </source>
</evidence>
<name>A0A371FCI1_MUCPR</name>
<feature type="non-terminal residue" evidence="1">
    <location>
        <position position="1"/>
    </location>
</feature>
<feature type="non-terminal residue" evidence="1">
    <location>
        <position position="66"/>
    </location>
</feature>
<keyword evidence="2" id="KW-1185">Reference proteome</keyword>
<gene>
    <name evidence="1" type="ORF">CR513_44043</name>
</gene>
<reference evidence="1" key="1">
    <citation type="submission" date="2018-05" db="EMBL/GenBank/DDBJ databases">
        <title>Draft genome of Mucuna pruriens seed.</title>
        <authorList>
            <person name="Nnadi N.E."/>
            <person name="Vos R."/>
            <person name="Hasami M.H."/>
            <person name="Devisetty U.K."/>
            <person name="Aguiy J.C."/>
        </authorList>
    </citation>
    <scope>NUCLEOTIDE SEQUENCE [LARGE SCALE GENOMIC DNA]</scope>
    <source>
        <strain evidence="1">JCA_2017</strain>
    </source>
</reference>
<accession>A0A371FCI1</accession>
<dbReference type="Proteomes" id="UP000257109">
    <property type="component" value="Unassembled WGS sequence"/>
</dbReference>
<protein>
    <submittedName>
        <fullName evidence="1">Uncharacterized protein</fullName>
    </submittedName>
</protein>